<evidence type="ECO:0000313" key="1">
    <source>
        <dbReference type="EMBL" id="KJH69449.1"/>
    </source>
</evidence>
<keyword evidence="2" id="KW-1185">Reference proteome</keyword>
<gene>
    <name evidence="1" type="ORF">UH38_23835</name>
</gene>
<sequence length="59" mass="6905">MKSSFYSKAKYIANDDLKERCQLKLVCRISFRPGANRLQTVTLIYRGNTYERKLPPPKP</sequence>
<dbReference type="Proteomes" id="UP000032452">
    <property type="component" value="Unassembled WGS sequence"/>
</dbReference>
<dbReference type="RefSeq" id="WP_045057205.1">
    <property type="nucleotide sequence ID" value="NZ_CAWMDP010000055.1"/>
</dbReference>
<dbReference type="STRING" id="1618023.UH38_23835"/>
<organism evidence="1 2">
    <name type="scientific">Aliterella atlantica CENA595</name>
    <dbReference type="NCBI Taxonomy" id="1618023"/>
    <lineage>
        <taxon>Bacteria</taxon>
        <taxon>Bacillati</taxon>
        <taxon>Cyanobacteriota</taxon>
        <taxon>Cyanophyceae</taxon>
        <taxon>Chroococcidiopsidales</taxon>
        <taxon>Aliterellaceae</taxon>
        <taxon>Aliterella</taxon>
    </lineage>
</organism>
<protein>
    <recommendedName>
        <fullName evidence="3">DUF4278 domain-containing protein</fullName>
    </recommendedName>
</protein>
<dbReference type="AlphaFoldDB" id="A0A0D8ZLY4"/>
<reference evidence="1 2" key="1">
    <citation type="submission" date="2015-02" db="EMBL/GenBank/DDBJ databases">
        <title>Draft genome of a novel marine cyanobacterium (Chroococcales) isolated from South Atlantic Ocean.</title>
        <authorList>
            <person name="Rigonato J."/>
            <person name="Alvarenga D.O."/>
            <person name="Branco L.H."/>
            <person name="Varani A.M."/>
            <person name="Brandini F.P."/>
            <person name="Fiore M.F."/>
        </authorList>
    </citation>
    <scope>NUCLEOTIDE SEQUENCE [LARGE SCALE GENOMIC DNA]</scope>
    <source>
        <strain evidence="1 2">CENA595</strain>
    </source>
</reference>
<accession>A0A0D8ZLY4</accession>
<proteinExistence type="predicted"/>
<dbReference type="EMBL" id="JYON01000044">
    <property type="protein sequence ID" value="KJH69449.1"/>
    <property type="molecule type" value="Genomic_DNA"/>
</dbReference>
<comment type="caution">
    <text evidence="1">The sequence shown here is derived from an EMBL/GenBank/DDBJ whole genome shotgun (WGS) entry which is preliminary data.</text>
</comment>
<evidence type="ECO:0008006" key="3">
    <source>
        <dbReference type="Google" id="ProtNLM"/>
    </source>
</evidence>
<name>A0A0D8ZLY4_9CYAN</name>
<evidence type="ECO:0000313" key="2">
    <source>
        <dbReference type="Proteomes" id="UP000032452"/>
    </source>
</evidence>